<evidence type="ECO:0000313" key="3">
    <source>
        <dbReference type="Proteomes" id="UP001215280"/>
    </source>
</evidence>
<dbReference type="AlphaFoldDB" id="A0AAD7IHD0"/>
<keyword evidence="3" id="KW-1185">Reference proteome</keyword>
<evidence type="ECO:0000256" key="1">
    <source>
        <dbReference type="SAM" id="MobiDB-lite"/>
    </source>
</evidence>
<protein>
    <recommendedName>
        <fullName evidence="4">DUF659 domain-containing protein</fullName>
    </recommendedName>
</protein>
<name>A0AAD7IHD0_9AGAR</name>
<evidence type="ECO:0000313" key="2">
    <source>
        <dbReference type="EMBL" id="KAJ7743003.1"/>
    </source>
</evidence>
<organism evidence="2 3">
    <name type="scientific">Mycena maculata</name>
    <dbReference type="NCBI Taxonomy" id="230809"/>
    <lineage>
        <taxon>Eukaryota</taxon>
        <taxon>Fungi</taxon>
        <taxon>Dikarya</taxon>
        <taxon>Basidiomycota</taxon>
        <taxon>Agaricomycotina</taxon>
        <taxon>Agaricomycetes</taxon>
        <taxon>Agaricomycetidae</taxon>
        <taxon>Agaricales</taxon>
        <taxon>Marasmiineae</taxon>
        <taxon>Mycenaceae</taxon>
        <taxon>Mycena</taxon>
    </lineage>
</organism>
<feature type="compositionally biased region" description="Polar residues" evidence="1">
    <location>
        <begin position="26"/>
        <end position="42"/>
    </location>
</feature>
<accession>A0AAD7IHD0</accession>
<dbReference type="EMBL" id="JARJLG010000114">
    <property type="protein sequence ID" value="KAJ7743003.1"/>
    <property type="molecule type" value="Genomic_DNA"/>
</dbReference>
<reference evidence="2" key="1">
    <citation type="submission" date="2023-03" db="EMBL/GenBank/DDBJ databases">
        <title>Massive genome expansion in bonnet fungi (Mycena s.s.) driven by repeated elements and novel gene families across ecological guilds.</title>
        <authorList>
            <consortium name="Lawrence Berkeley National Laboratory"/>
            <person name="Harder C.B."/>
            <person name="Miyauchi S."/>
            <person name="Viragh M."/>
            <person name="Kuo A."/>
            <person name="Thoen E."/>
            <person name="Andreopoulos B."/>
            <person name="Lu D."/>
            <person name="Skrede I."/>
            <person name="Drula E."/>
            <person name="Henrissat B."/>
            <person name="Morin E."/>
            <person name="Kohler A."/>
            <person name="Barry K."/>
            <person name="LaButti K."/>
            <person name="Morin E."/>
            <person name="Salamov A."/>
            <person name="Lipzen A."/>
            <person name="Mereny Z."/>
            <person name="Hegedus B."/>
            <person name="Baldrian P."/>
            <person name="Stursova M."/>
            <person name="Weitz H."/>
            <person name="Taylor A."/>
            <person name="Grigoriev I.V."/>
            <person name="Nagy L.G."/>
            <person name="Martin F."/>
            <person name="Kauserud H."/>
        </authorList>
    </citation>
    <scope>NUCLEOTIDE SEQUENCE</scope>
    <source>
        <strain evidence="2">CBHHK188m</strain>
    </source>
</reference>
<gene>
    <name evidence="2" type="ORF">DFH07DRAFT_925395</name>
</gene>
<proteinExistence type="predicted"/>
<dbReference type="Proteomes" id="UP001215280">
    <property type="component" value="Unassembled WGS sequence"/>
</dbReference>
<comment type="caution">
    <text evidence="2">The sequence shown here is derived from an EMBL/GenBank/DDBJ whole genome shotgun (WGS) entry which is preliminary data.</text>
</comment>
<evidence type="ECO:0008006" key="4">
    <source>
        <dbReference type="Google" id="ProtNLM"/>
    </source>
</evidence>
<sequence>MPSYSPLPDSPQPDGVTPANKRRRTSTASAYSQAPESWDSPTQEEFAQDLCKLFVSNRWAWQTVENPEFKIFFGKYLPVAKLPDRHVLSGRIPSGEAEKVIQRTRKITEGKLASYSEDGWTNITKTHLDTSLISVETQPFLLRTHDMTGRPKTGDELFKLMKSDFDYASDYASNTYAVEVICVTTDDGPDGKKARRLIREQMPWIATFESWAHQSSLITVTI</sequence>
<feature type="region of interest" description="Disordered" evidence="1">
    <location>
        <begin position="1"/>
        <end position="42"/>
    </location>
</feature>